<dbReference type="PANTHER" id="PTHR11842">
    <property type="entry name" value="MITOTIC SPINDLE ASSEMBLY CHECKPOINT PROTEIN MAD2"/>
    <property type="match status" value="1"/>
</dbReference>
<proteinExistence type="predicted"/>
<keyword evidence="4" id="KW-1185">Reference proteome</keyword>
<evidence type="ECO:0000259" key="1">
    <source>
        <dbReference type="PROSITE" id="PS50815"/>
    </source>
</evidence>
<dbReference type="Gene3D" id="3.30.900.10">
    <property type="entry name" value="HORMA domain"/>
    <property type="match status" value="1"/>
</dbReference>
<dbReference type="InterPro" id="IPR003511">
    <property type="entry name" value="HORMA_dom"/>
</dbReference>
<protein>
    <submittedName>
        <fullName evidence="3">Mitotic spindle assembly checkpoint protein</fullName>
    </submittedName>
</protein>
<dbReference type="EMBL" id="CP031047">
    <property type="protein sequence ID" value="QDZ24657.1"/>
    <property type="molecule type" value="Genomic_DNA"/>
</dbReference>
<reference evidence="2" key="2">
    <citation type="submission" date="2021-01" db="EMBL/GenBank/DDBJ databases">
        <authorList>
            <person name="Corre E."/>
            <person name="Pelletier E."/>
            <person name="Niang G."/>
            <person name="Scheremetjew M."/>
            <person name="Finn R."/>
            <person name="Kale V."/>
            <person name="Holt S."/>
            <person name="Cochrane G."/>
            <person name="Meng A."/>
            <person name="Brown T."/>
            <person name="Cohen L."/>
        </authorList>
    </citation>
    <scope>NUCLEOTIDE SEQUENCE</scope>
    <source>
        <strain evidence="2">CCMP1205</strain>
    </source>
</reference>
<dbReference type="AlphaFoldDB" id="A0A5B8MW46"/>
<dbReference type="EMBL" id="HBHL01010736">
    <property type="protein sequence ID" value="CAD9718264.1"/>
    <property type="molecule type" value="Transcribed_RNA"/>
</dbReference>
<organism evidence="3 4">
    <name type="scientific">Chloropicon primus</name>
    <dbReference type="NCBI Taxonomy" id="1764295"/>
    <lineage>
        <taxon>Eukaryota</taxon>
        <taxon>Viridiplantae</taxon>
        <taxon>Chlorophyta</taxon>
        <taxon>Chloropicophyceae</taxon>
        <taxon>Chloropicales</taxon>
        <taxon>Chloropicaceae</taxon>
        <taxon>Chloropicon</taxon>
    </lineage>
</organism>
<reference evidence="3 4" key="1">
    <citation type="submission" date="2018-07" db="EMBL/GenBank/DDBJ databases">
        <title>The complete nuclear genome of the prasinophyte Chloropicon primus (CCMP1205).</title>
        <authorList>
            <person name="Pombert J.-F."/>
            <person name="Otis C."/>
            <person name="Turmel M."/>
            <person name="Lemieux C."/>
        </authorList>
    </citation>
    <scope>NUCLEOTIDE SEQUENCE [LARGE SCALE GENOMIC DNA]</scope>
    <source>
        <strain evidence="3 4">CCMP1205</strain>
    </source>
</reference>
<sequence length="202" mass="22653">MREGGGTGKAGGGEASTSDIVCEFLEAAVHTALRVKGVYPAEVFERRRLYNVAVSRSRHPGLNTYIKETVFSLKPWIVQKKLEKLTLVFYEAGSDKVIERLVFSVKILREIEAGSLETFEDLEHMLRAFILKIQVTDPLKEGSRFELLAYSRSRQDDNTVWVMEDASSGRVGAGEPKIVPIKSLSSDFLRIQLYSEIPPETT</sequence>
<accession>A0A5B8MW46</accession>
<dbReference type="SUPFAM" id="SSF56019">
    <property type="entry name" value="The spindle assembly checkpoint protein mad2"/>
    <property type="match status" value="1"/>
</dbReference>
<dbReference type="STRING" id="1764295.A0A5B8MW46"/>
<evidence type="ECO:0000313" key="2">
    <source>
        <dbReference type="EMBL" id="CAD9718264.1"/>
    </source>
</evidence>
<evidence type="ECO:0000313" key="3">
    <source>
        <dbReference type="EMBL" id="QDZ24657.1"/>
    </source>
</evidence>
<gene>
    <name evidence="3" type="ORF">A3770_14p71750</name>
    <name evidence="2" type="ORF">CPRI1469_LOCUS7129</name>
</gene>
<dbReference type="PANTHER" id="PTHR11842:SF10">
    <property type="entry name" value="MITOTIC SPINDLE ASSEMBLY CHECKPOINT PROTEIN MAD2B"/>
    <property type="match status" value="1"/>
</dbReference>
<dbReference type="InterPro" id="IPR045091">
    <property type="entry name" value="Mad2-like"/>
</dbReference>
<dbReference type="GO" id="GO:0016035">
    <property type="term" value="C:zeta DNA polymerase complex"/>
    <property type="evidence" value="ECO:0007669"/>
    <property type="project" value="TreeGrafter"/>
</dbReference>
<feature type="domain" description="HORMA" evidence="1">
    <location>
        <begin position="15"/>
        <end position="195"/>
    </location>
</feature>
<dbReference type="InterPro" id="IPR036570">
    <property type="entry name" value="HORMA_dom_sf"/>
</dbReference>
<dbReference type="PROSITE" id="PS50815">
    <property type="entry name" value="HORMA"/>
    <property type="match status" value="1"/>
</dbReference>
<dbReference type="Proteomes" id="UP000316726">
    <property type="component" value="Chromosome 14"/>
</dbReference>
<dbReference type="Pfam" id="PF02301">
    <property type="entry name" value="HORMA"/>
    <property type="match status" value="1"/>
</dbReference>
<dbReference type="OrthoDB" id="21254at2759"/>
<name>A0A5B8MW46_9CHLO</name>
<evidence type="ECO:0000313" key="4">
    <source>
        <dbReference type="Proteomes" id="UP000316726"/>
    </source>
</evidence>